<protein>
    <recommendedName>
        <fullName evidence="6">Phlebovirus glycoprotein G2 fusion domain-containing protein</fullName>
    </recommendedName>
</protein>
<proteinExistence type="predicted"/>
<dbReference type="Pfam" id="PF07245">
    <property type="entry name" value="Phlebovirus_G2"/>
    <property type="match status" value="1"/>
</dbReference>
<name>A0AAN8F1Q2_TRICO</name>
<feature type="transmembrane region" description="Helical" evidence="1">
    <location>
        <begin position="870"/>
        <end position="889"/>
    </location>
</feature>
<dbReference type="AlphaFoldDB" id="A0AAN8F1Q2"/>
<sequence>MEVTLPENPESDDMDSTYMPSTEMARLQTRIQVQKALRSSQMLTEKYWTIWKSHYLTALREQHRRYIDGRQGCSKFPREGEIVLLSEPCQKRSQWKMAKITKLVISSDGEVREAEVLCAKRTVKRPVNQLYPLEITGYNPEKDAVTHSSNTESTDLPQMGRYNLRPRRTRVPSGDIVEATATSVLARKHKNPRTWPSSLYLKMALVLLTIAPPTVRAMPKREMSDTSVEGVASNVPPEHSIECTNEGVFIHAPGVPEYELCVDNQCMKEYFPPIQRIFPLPSDILLHDYEIKWKIRHENRFIIIEKMCPAQPFCPTITCTMCAANLLNPECWPVSAILGVGALLYIIIIIGHTMCCMPLVIGGPFRILSRGLCGMCYIIFKCLWSIVRQCIRRRSKRSRIMAALAIMSLCSGCYACQIVNVFSHHMRSCNISEGRRICKMEMTSILKVNSFKKEACFRLLRNESTVLEVKMTWEGAHLLCEKTTIMYTRNATRKIIDSKRCPTKGSCKENKCAGINPNSKVEELELGNKYPGITGCYESCGGLGCDCFWPSSGCLFYRIYAVPTDERIFEIFSCSRWQERVKVKVHIKRINEREQKTYVLALQPNIPVQLPSLSFTLSVLALPPIPTLNTAFITTGNSTALWDTNKQPMLLCPSYKNARNLSCSLQDSCECTPAEFQVVCKCKDEDISQNFRDISNVLPVIRPGLKIMRSPRHAVIAHIEQGVSAEILLNTNEISDDSTVDFMEDQCTVDDTHIAGCYNCKKGAAAVIRCMSRTEVTSAEVDCGIDAFTVPCSPSGESSQLRFYLSSAKTRIQCSVRCGSKSSSFEITGVLKYVHNVHNGFRYSFQQEHNDTSGFQWPDFGHIVDVYLHWYKIVIITLASVVIALILTYL</sequence>
<feature type="transmembrane region" description="Helical" evidence="1">
    <location>
        <begin position="367"/>
        <end position="387"/>
    </location>
</feature>
<evidence type="ECO:0008006" key="6">
    <source>
        <dbReference type="Google" id="ProtNLM"/>
    </source>
</evidence>
<dbReference type="Proteomes" id="UP001331761">
    <property type="component" value="Unassembled WGS sequence"/>
</dbReference>
<evidence type="ECO:0000259" key="2">
    <source>
        <dbReference type="Pfam" id="PF07245"/>
    </source>
</evidence>
<evidence type="ECO:0000256" key="1">
    <source>
        <dbReference type="SAM" id="Phobius"/>
    </source>
</evidence>
<dbReference type="Pfam" id="PF18701">
    <property type="entry name" value="DUF5641"/>
    <property type="match status" value="1"/>
</dbReference>
<feature type="domain" description="DUF5641" evidence="3">
    <location>
        <begin position="39"/>
        <end position="133"/>
    </location>
</feature>
<feature type="domain" description="Phlebovirus glycoprotein G2 fusion" evidence="2">
    <location>
        <begin position="416"/>
        <end position="727"/>
    </location>
</feature>
<organism evidence="4 5">
    <name type="scientific">Trichostrongylus colubriformis</name>
    <name type="common">Black scour worm</name>
    <dbReference type="NCBI Taxonomy" id="6319"/>
    <lineage>
        <taxon>Eukaryota</taxon>
        <taxon>Metazoa</taxon>
        <taxon>Ecdysozoa</taxon>
        <taxon>Nematoda</taxon>
        <taxon>Chromadorea</taxon>
        <taxon>Rhabditida</taxon>
        <taxon>Rhabditina</taxon>
        <taxon>Rhabditomorpha</taxon>
        <taxon>Strongyloidea</taxon>
        <taxon>Trichostrongylidae</taxon>
        <taxon>Trichostrongylus</taxon>
    </lineage>
</organism>
<evidence type="ECO:0000313" key="5">
    <source>
        <dbReference type="Proteomes" id="UP001331761"/>
    </source>
</evidence>
<dbReference type="Gene3D" id="2.60.40.3770">
    <property type="match status" value="1"/>
</dbReference>
<keyword evidence="1" id="KW-0472">Membrane</keyword>
<keyword evidence="1" id="KW-0812">Transmembrane</keyword>
<feature type="transmembrane region" description="Helical" evidence="1">
    <location>
        <begin position="336"/>
        <end position="361"/>
    </location>
</feature>
<dbReference type="PANTHER" id="PTHR47331">
    <property type="entry name" value="PHD-TYPE DOMAIN-CONTAINING PROTEIN"/>
    <property type="match status" value="1"/>
</dbReference>
<dbReference type="InterPro" id="IPR040676">
    <property type="entry name" value="DUF5641"/>
</dbReference>
<accession>A0AAN8F1Q2</accession>
<dbReference type="EMBL" id="WIXE01017596">
    <property type="protein sequence ID" value="KAK5971606.1"/>
    <property type="molecule type" value="Genomic_DNA"/>
</dbReference>
<dbReference type="PANTHER" id="PTHR47331:SF5">
    <property type="entry name" value="RIBONUCLEASE H"/>
    <property type="match status" value="1"/>
</dbReference>
<dbReference type="InterPro" id="IPR009878">
    <property type="entry name" value="Phlebovirus_G2_fusion"/>
</dbReference>
<gene>
    <name evidence="4" type="ORF">GCK32_022899</name>
</gene>
<keyword evidence="1" id="KW-1133">Transmembrane helix</keyword>
<keyword evidence="5" id="KW-1185">Reference proteome</keyword>
<reference evidence="4 5" key="1">
    <citation type="submission" date="2019-10" db="EMBL/GenBank/DDBJ databases">
        <title>Assembly and Annotation for the nematode Trichostrongylus colubriformis.</title>
        <authorList>
            <person name="Martin J."/>
        </authorList>
    </citation>
    <scope>NUCLEOTIDE SEQUENCE [LARGE SCALE GENOMIC DNA]</scope>
    <source>
        <strain evidence="4">G859</strain>
        <tissue evidence="4">Whole worm</tissue>
    </source>
</reference>
<feature type="transmembrane region" description="Helical" evidence="1">
    <location>
        <begin position="399"/>
        <end position="422"/>
    </location>
</feature>
<comment type="caution">
    <text evidence="4">The sequence shown here is derived from an EMBL/GenBank/DDBJ whole genome shotgun (WGS) entry which is preliminary data.</text>
</comment>
<evidence type="ECO:0000313" key="4">
    <source>
        <dbReference type="EMBL" id="KAK5971606.1"/>
    </source>
</evidence>
<dbReference type="Gene3D" id="2.60.98.50">
    <property type="match status" value="1"/>
</dbReference>
<evidence type="ECO:0000259" key="3">
    <source>
        <dbReference type="Pfam" id="PF18701"/>
    </source>
</evidence>